<evidence type="ECO:0000256" key="1">
    <source>
        <dbReference type="SAM" id="MobiDB-lite"/>
    </source>
</evidence>
<comment type="caution">
    <text evidence="2">The sequence shown here is derived from an EMBL/GenBank/DDBJ whole genome shotgun (WGS) entry which is preliminary data.</text>
</comment>
<sequence length="336" mass="39340">MDRYRKAVFKEFENMEKSVRSQLLTHYERFFDEDNKDITRMLLKFPTWFRMRYSTKVGSNRVVFLKMIEPFQGLASHPESRAAFTGTTSHSDNVFKWMQMNFPQLDTRQFRRTQQACSYKNDIDVEYLEDGNCITSNNCTTELHNPTAIDFSFIYNSLSEICLKPKREQYDAWIQYYIKNNNREPTESIMLSNDSRSCTTPTDEIASVETVDADIDNTEVLETAKSHEAIRSDSETKTDNKQTRKPKEKLNENKKKAKKTDMKSDKKTNKETDKTTDNTNTKTLKKTKKCNQKEETGKKSFGKKLTHQLRKILPFRKAVSHTWSESKVSDRANNVL</sequence>
<protein>
    <submittedName>
        <fullName evidence="2">Uncharacterized protein</fullName>
    </submittedName>
</protein>
<feature type="region of interest" description="Disordered" evidence="1">
    <location>
        <begin position="222"/>
        <end position="303"/>
    </location>
</feature>
<feature type="compositionally biased region" description="Basic and acidic residues" evidence="1">
    <location>
        <begin position="248"/>
        <end position="276"/>
    </location>
</feature>
<proteinExistence type="predicted"/>
<evidence type="ECO:0000313" key="2">
    <source>
        <dbReference type="EMBL" id="KAH3781315.1"/>
    </source>
</evidence>
<gene>
    <name evidence="2" type="ORF">DPMN_159142</name>
</gene>
<dbReference type="EMBL" id="JAIWYP010000008">
    <property type="protein sequence ID" value="KAH3781315.1"/>
    <property type="molecule type" value="Genomic_DNA"/>
</dbReference>
<name>A0A9D4EK83_DREPO</name>
<feature type="compositionally biased region" description="Basic and acidic residues" evidence="1">
    <location>
        <begin position="222"/>
        <end position="242"/>
    </location>
</feature>
<organism evidence="2 3">
    <name type="scientific">Dreissena polymorpha</name>
    <name type="common">Zebra mussel</name>
    <name type="synonym">Mytilus polymorpha</name>
    <dbReference type="NCBI Taxonomy" id="45954"/>
    <lineage>
        <taxon>Eukaryota</taxon>
        <taxon>Metazoa</taxon>
        <taxon>Spiralia</taxon>
        <taxon>Lophotrochozoa</taxon>
        <taxon>Mollusca</taxon>
        <taxon>Bivalvia</taxon>
        <taxon>Autobranchia</taxon>
        <taxon>Heteroconchia</taxon>
        <taxon>Euheterodonta</taxon>
        <taxon>Imparidentia</taxon>
        <taxon>Neoheterodontei</taxon>
        <taxon>Myida</taxon>
        <taxon>Dreissenoidea</taxon>
        <taxon>Dreissenidae</taxon>
        <taxon>Dreissena</taxon>
    </lineage>
</organism>
<dbReference type="AlphaFoldDB" id="A0A9D4EK83"/>
<reference evidence="2" key="2">
    <citation type="submission" date="2020-11" db="EMBL/GenBank/DDBJ databases">
        <authorList>
            <person name="McCartney M.A."/>
            <person name="Auch B."/>
            <person name="Kono T."/>
            <person name="Mallez S."/>
            <person name="Becker A."/>
            <person name="Gohl D.M."/>
            <person name="Silverstein K.A.T."/>
            <person name="Koren S."/>
            <person name="Bechman K.B."/>
            <person name="Herman A."/>
            <person name="Abrahante J.E."/>
            <person name="Garbe J."/>
        </authorList>
    </citation>
    <scope>NUCLEOTIDE SEQUENCE</scope>
    <source>
        <strain evidence="2">Duluth1</strain>
        <tissue evidence="2">Whole animal</tissue>
    </source>
</reference>
<accession>A0A9D4EK83</accession>
<evidence type="ECO:0000313" key="3">
    <source>
        <dbReference type="Proteomes" id="UP000828390"/>
    </source>
</evidence>
<reference evidence="2" key="1">
    <citation type="journal article" date="2019" name="bioRxiv">
        <title>The Genome of the Zebra Mussel, Dreissena polymorpha: A Resource for Invasive Species Research.</title>
        <authorList>
            <person name="McCartney M.A."/>
            <person name="Auch B."/>
            <person name="Kono T."/>
            <person name="Mallez S."/>
            <person name="Zhang Y."/>
            <person name="Obille A."/>
            <person name="Becker A."/>
            <person name="Abrahante J.E."/>
            <person name="Garbe J."/>
            <person name="Badalamenti J.P."/>
            <person name="Herman A."/>
            <person name="Mangelson H."/>
            <person name="Liachko I."/>
            <person name="Sullivan S."/>
            <person name="Sone E.D."/>
            <person name="Koren S."/>
            <person name="Silverstein K.A.T."/>
            <person name="Beckman K.B."/>
            <person name="Gohl D.M."/>
        </authorList>
    </citation>
    <scope>NUCLEOTIDE SEQUENCE</scope>
    <source>
        <strain evidence="2">Duluth1</strain>
        <tissue evidence="2">Whole animal</tissue>
    </source>
</reference>
<keyword evidence="3" id="KW-1185">Reference proteome</keyword>
<dbReference type="Proteomes" id="UP000828390">
    <property type="component" value="Unassembled WGS sequence"/>
</dbReference>